<sequence>MSAGNARTAPPARLPLFGVEIEIYVKLKPKNEVLTREKKRTNPDSLPEYWRLWDFDLKNDYGPDKQRAAVFQRREVCRAVQANIDTMLGQDNGWRCEADPSLKERNLTVPTDPRKWWGVEVISPPMSVSKQWQLEIEMVFKAIGKTFDIWTDEDCACHVHVSPGPTKATDYTLPQLVRMAKGAFFWEEALREFLPPQRRYNSYALANYTVFATDQYKAVSRTGWGPVFAEIDAVAVGRAGQRKFLEAIQGGIINSTRYISTNFDAFMDIGTVEFRRQAGVASATTTVHRILLAVTLHLSALRYDFDGAKSRLTYPSSEELRKELAGCVKKLPDTCHGSRFVNWLNWCLEVYKDGKFFSEQQINDREEALRKGKPLPNQTSTAPPPDPLSQVNFRSHATAPPPMTSLGAALEYRSQQASTSRAPAAQASTPSRAPARDTASQGRQTPAAGRAPTGRDAAPQATPVRASTGRNGAPPAAAGRASVGRDAAPPPQGSTTAPRPRAAARDGAAPQSQGGAGPRSPTSRASTGAPQASAATATSGSASTSTSTPRAPARARTGTTRLVERPAASSSSSRTAAAAGASNGGAAASGRTPARRRQGEGSENP</sequence>
<comment type="caution">
    <text evidence="2">The sequence shown here is derived from an EMBL/GenBank/DDBJ whole genome shotgun (WGS) entry which is preliminary data.</text>
</comment>
<dbReference type="PANTHER" id="PTHR36847">
    <property type="entry name" value="AMIDOLIGASE ENZYME"/>
    <property type="match status" value="1"/>
</dbReference>
<accession>A0AAN6SLH7</accession>
<feature type="compositionally biased region" description="Low complexity" evidence="1">
    <location>
        <begin position="497"/>
        <end position="513"/>
    </location>
</feature>
<name>A0AAN6SLH7_9PEZI</name>
<evidence type="ECO:0000256" key="1">
    <source>
        <dbReference type="SAM" id="MobiDB-lite"/>
    </source>
</evidence>
<dbReference type="InterPro" id="IPR022025">
    <property type="entry name" value="Amidoligase_2"/>
</dbReference>
<evidence type="ECO:0000313" key="2">
    <source>
        <dbReference type="EMBL" id="KAK4032786.1"/>
    </source>
</evidence>
<dbReference type="PANTHER" id="PTHR36847:SF1">
    <property type="entry name" value="AMIDOLIGASE ENZYME"/>
    <property type="match status" value="1"/>
</dbReference>
<gene>
    <name evidence="2" type="ORF">C8A01DRAFT_20194</name>
</gene>
<proteinExistence type="predicted"/>
<organism evidence="2 3">
    <name type="scientific">Parachaetomium inaequale</name>
    <dbReference type="NCBI Taxonomy" id="2588326"/>
    <lineage>
        <taxon>Eukaryota</taxon>
        <taxon>Fungi</taxon>
        <taxon>Dikarya</taxon>
        <taxon>Ascomycota</taxon>
        <taxon>Pezizomycotina</taxon>
        <taxon>Sordariomycetes</taxon>
        <taxon>Sordariomycetidae</taxon>
        <taxon>Sordariales</taxon>
        <taxon>Chaetomiaceae</taxon>
        <taxon>Parachaetomium</taxon>
    </lineage>
</organism>
<dbReference type="Proteomes" id="UP001303115">
    <property type="component" value="Unassembled WGS sequence"/>
</dbReference>
<dbReference type="AlphaFoldDB" id="A0AAN6SLH7"/>
<keyword evidence="3" id="KW-1185">Reference proteome</keyword>
<feature type="region of interest" description="Disordered" evidence="1">
    <location>
        <begin position="369"/>
        <end position="605"/>
    </location>
</feature>
<reference evidence="3" key="1">
    <citation type="journal article" date="2023" name="Mol. Phylogenet. Evol.">
        <title>Genome-scale phylogeny and comparative genomics of the fungal order Sordariales.</title>
        <authorList>
            <person name="Hensen N."/>
            <person name="Bonometti L."/>
            <person name="Westerberg I."/>
            <person name="Brannstrom I.O."/>
            <person name="Guillou S."/>
            <person name="Cros-Aarteil S."/>
            <person name="Calhoun S."/>
            <person name="Haridas S."/>
            <person name="Kuo A."/>
            <person name="Mondo S."/>
            <person name="Pangilinan J."/>
            <person name="Riley R."/>
            <person name="LaButti K."/>
            <person name="Andreopoulos B."/>
            <person name="Lipzen A."/>
            <person name="Chen C."/>
            <person name="Yan M."/>
            <person name="Daum C."/>
            <person name="Ng V."/>
            <person name="Clum A."/>
            <person name="Steindorff A."/>
            <person name="Ohm R.A."/>
            <person name="Martin F."/>
            <person name="Silar P."/>
            <person name="Natvig D.O."/>
            <person name="Lalanne C."/>
            <person name="Gautier V."/>
            <person name="Ament-Velasquez S.L."/>
            <person name="Kruys A."/>
            <person name="Hutchinson M.I."/>
            <person name="Powell A.J."/>
            <person name="Barry K."/>
            <person name="Miller A.N."/>
            <person name="Grigoriev I.V."/>
            <person name="Debuchy R."/>
            <person name="Gladieux P."/>
            <person name="Hiltunen Thoren M."/>
            <person name="Johannesson H."/>
        </authorList>
    </citation>
    <scope>NUCLEOTIDE SEQUENCE [LARGE SCALE GENOMIC DNA]</scope>
    <source>
        <strain evidence="3">CBS 284.82</strain>
    </source>
</reference>
<dbReference type="Pfam" id="PF12224">
    <property type="entry name" value="Amidoligase_2"/>
    <property type="match status" value="1"/>
</dbReference>
<evidence type="ECO:0008006" key="4">
    <source>
        <dbReference type="Google" id="ProtNLM"/>
    </source>
</evidence>
<evidence type="ECO:0000313" key="3">
    <source>
        <dbReference type="Proteomes" id="UP001303115"/>
    </source>
</evidence>
<feature type="compositionally biased region" description="Low complexity" evidence="1">
    <location>
        <begin position="469"/>
        <end position="481"/>
    </location>
</feature>
<feature type="compositionally biased region" description="Polar residues" evidence="1">
    <location>
        <begin position="413"/>
        <end position="431"/>
    </location>
</feature>
<dbReference type="EMBL" id="MU854575">
    <property type="protein sequence ID" value="KAK4032786.1"/>
    <property type="molecule type" value="Genomic_DNA"/>
</dbReference>
<protein>
    <recommendedName>
        <fullName evidence="4">Amidoligase enzyme-domain-containing protein</fullName>
    </recommendedName>
</protein>
<feature type="compositionally biased region" description="Low complexity" evidence="1">
    <location>
        <begin position="524"/>
        <end position="590"/>
    </location>
</feature>